<dbReference type="EMBL" id="PYBV01000096">
    <property type="protein sequence ID" value="PYC62390.1"/>
    <property type="molecule type" value="Genomic_DNA"/>
</dbReference>
<evidence type="ECO:0000256" key="2">
    <source>
        <dbReference type="ARBA" id="ARBA00023315"/>
    </source>
</evidence>
<feature type="non-terminal residue" evidence="4">
    <location>
        <position position="107"/>
    </location>
</feature>
<evidence type="ECO:0000256" key="1">
    <source>
        <dbReference type="ARBA" id="ARBA00022679"/>
    </source>
</evidence>
<dbReference type="AlphaFoldDB" id="A0A318N9V0"/>
<feature type="non-terminal residue" evidence="4">
    <location>
        <position position="1"/>
    </location>
</feature>
<dbReference type="PANTHER" id="PTHR43775">
    <property type="entry name" value="FATTY ACID SYNTHASE"/>
    <property type="match status" value="1"/>
</dbReference>
<comment type="caution">
    <text evidence="4">The sequence shown here is derived from an EMBL/GenBank/DDBJ whole genome shotgun (WGS) entry which is preliminary data.</text>
</comment>
<dbReference type="PANTHER" id="PTHR43775:SF51">
    <property type="entry name" value="INACTIVE PHENOLPHTHIOCEROL SYNTHESIS POLYKETIDE SYNTHASE TYPE I PKS1-RELATED"/>
    <property type="match status" value="1"/>
</dbReference>
<dbReference type="SUPFAM" id="SSF55048">
    <property type="entry name" value="Probable ACP-binding domain of malonyl-CoA ACP transacylase"/>
    <property type="match status" value="1"/>
</dbReference>
<name>A0A318N9V0_9ACTN</name>
<evidence type="ECO:0000259" key="3">
    <source>
        <dbReference type="SMART" id="SM00827"/>
    </source>
</evidence>
<dbReference type="InterPro" id="IPR014043">
    <property type="entry name" value="Acyl_transferase_dom"/>
</dbReference>
<protein>
    <submittedName>
        <fullName evidence="4">Polyketide synthase</fullName>
    </submittedName>
</protein>
<proteinExistence type="predicted"/>
<dbReference type="InterPro" id="IPR050091">
    <property type="entry name" value="PKS_NRPS_Biosynth_Enz"/>
</dbReference>
<dbReference type="GO" id="GO:0006633">
    <property type="term" value="P:fatty acid biosynthetic process"/>
    <property type="evidence" value="ECO:0007669"/>
    <property type="project" value="TreeGrafter"/>
</dbReference>
<dbReference type="RefSeq" id="WP_146247490.1">
    <property type="nucleotide sequence ID" value="NZ_PYBV01000096.1"/>
</dbReference>
<gene>
    <name evidence="4" type="ORF">C7C45_32970</name>
</gene>
<dbReference type="OrthoDB" id="3383025at2"/>
<dbReference type="InterPro" id="IPR016035">
    <property type="entry name" value="Acyl_Trfase/lysoPLipase"/>
</dbReference>
<dbReference type="Gene3D" id="3.40.366.10">
    <property type="entry name" value="Malonyl-Coenzyme A Acyl Carrier Protein, domain 2"/>
    <property type="match status" value="1"/>
</dbReference>
<dbReference type="GO" id="GO:0004312">
    <property type="term" value="F:fatty acid synthase activity"/>
    <property type="evidence" value="ECO:0007669"/>
    <property type="project" value="TreeGrafter"/>
</dbReference>
<evidence type="ECO:0000313" key="5">
    <source>
        <dbReference type="Proteomes" id="UP000248333"/>
    </source>
</evidence>
<dbReference type="SMART" id="SM00827">
    <property type="entry name" value="PKS_AT"/>
    <property type="match status" value="1"/>
</dbReference>
<dbReference type="Proteomes" id="UP000248333">
    <property type="component" value="Unassembled WGS sequence"/>
</dbReference>
<feature type="domain" description="Malonyl-CoA:ACP transacylase (MAT)" evidence="3">
    <location>
        <begin position="1"/>
        <end position="107"/>
    </location>
</feature>
<keyword evidence="1" id="KW-0808">Transferase</keyword>
<evidence type="ECO:0000313" key="4">
    <source>
        <dbReference type="EMBL" id="PYC62390.1"/>
    </source>
</evidence>
<dbReference type="InterPro" id="IPR016036">
    <property type="entry name" value="Malonyl_transacylase_ACP-bd"/>
</dbReference>
<dbReference type="InterPro" id="IPR001227">
    <property type="entry name" value="Ac_transferase_dom_sf"/>
</dbReference>
<accession>A0A318N9V0</accession>
<dbReference type="SUPFAM" id="SSF52151">
    <property type="entry name" value="FabD/lysophospholipase-like"/>
    <property type="match status" value="1"/>
</dbReference>
<reference evidence="4 5" key="1">
    <citation type="submission" date="2018-03" db="EMBL/GenBank/DDBJ databases">
        <title>Bioinformatic expansion and discovery of thiopeptide antibiotics.</title>
        <authorList>
            <person name="Schwalen C.J."/>
            <person name="Hudson G.A."/>
            <person name="Mitchell D.A."/>
        </authorList>
    </citation>
    <scope>NUCLEOTIDE SEQUENCE [LARGE SCALE GENOMIC DNA]</scope>
    <source>
        <strain evidence="4 5">NRRL 8041</strain>
    </source>
</reference>
<keyword evidence="2" id="KW-0012">Acyltransferase</keyword>
<organism evidence="4 5">
    <name type="scientific">Micromonospora arborensis</name>
    <dbReference type="NCBI Taxonomy" id="2116518"/>
    <lineage>
        <taxon>Bacteria</taxon>
        <taxon>Bacillati</taxon>
        <taxon>Actinomycetota</taxon>
        <taxon>Actinomycetes</taxon>
        <taxon>Micromonosporales</taxon>
        <taxon>Micromonosporaceae</taxon>
        <taxon>Micromonospora</taxon>
    </lineage>
</organism>
<sequence>AGHSIGEIAAAHVAGVLSLSDACRLVAARGALMQALPSGGAMAAVPVGEERVAGLDVDVAAVNGPESIVLSGARERVAAVVEGLGVRARWLAVSHAFHSRAMDPMLD</sequence>
<keyword evidence="5" id="KW-1185">Reference proteome</keyword>
<dbReference type="Pfam" id="PF00698">
    <property type="entry name" value="Acyl_transf_1"/>
    <property type="match status" value="1"/>
</dbReference>